<organism evidence="3 4">
    <name type="scientific">Caldimonas mangrovi</name>
    <dbReference type="NCBI Taxonomy" id="2944811"/>
    <lineage>
        <taxon>Bacteria</taxon>
        <taxon>Pseudomonadati</taxon>
        <taxon>Pseudomonadota</taxon>
        <taxon>Betaproteobacteria</taxon>
        <taxon>Burkholderiales</taxon>
        <taxon>Sphaerotilaceae</taxon>
        <taxon>Caldimonas</taxon>
    </lineage>
</organism>
<gene>
    <name evidence="3" type="ORF">M8A51_15725</name>
</gene>
<dbReference type="Proteomes" id="UP001165541">
    <property type="component" value="Unassembled WGS sequence"/>
</dbReference>
<evidence type="ECO:0000259" key="2">
    <source>
        <dbReference type="Pfam" id="PF13640"/>
    </source>
</evidence>
<reference evidence="3" key="1">
    <citation type="submission" date="2022-05" db="EMBL/GenBank/DDBJ databases">
        <title>Schlegelella sp. nov., isolated from mangrove soil.</title>
        <authorList>
            <person name="Liu Y."/>
            <person name="Ge X."/>
            <person name="Liu W."/>
        </authorList>
    </citation>
    <scope>NUCLEOTIDE SEQUENCE</scope>
    <source>
        <strain evidence="3">S2-27</strain>
    </source>
</reference>
<feature type="compositionally biased region" description="Low complexity" evidence="1">
    <location>
        <begin position="36"/>
        <end position="45"/>
    </location>
</feature>
<comment type="caution">
    <text evidence="3">The sequence shown here is derived from an EMBL/GenBank/DDBJ whole genome shotgun (WGS) entry which is preliminary data.</text>
</comment>
<keyword evidence="4" id="KW-1185">Reference proteome</keyword>
<evidence type="ECO:0000256" key="1">
    <source>
        <dbReference type="SAM" id="MobiDB-lite"/>
    </source>
</evidence>
<dbReference type="EMBL" id="JAMKFE010000009">
    <property type="protein sequence ID" value="MCM5680974.1"/>
    <property type="molecule type" value="Genomic_DNA"/>
</dbReference>
<dbReference type="InterPro" id="IPR044862">
    <property type="entry name" value="Pro_4_hyd_alph_FE2OG_OXY"/>
</dbReference>
<evidence type="ECO:0000313" key="3">
    <source>
        <dbReference type="EMBL" id="MCM5680974.1"/>
    </source>
</evidence>
<feature type="domain" description="Prolyl 4-hydroxylase alpha subunit Fe(2+) 2OG dioxygenase" evidence="2">
    <location>
        <begin position="179"/>
        <end position="278"/>
    </location>
</feature>
<dbReference type="Pfam" id="PF13640">
    <property type="entry name" value="2OG-FeII_Oxy_3"/>
    <property type="match status" value="1"/>
</dbReference>
<feature type="region of interest" description="Disordered" evidence="1">
    <location>
        <begin position="32"/>
        <end position="51"/>
    </location>
</feature>
<proteinExistence type="predicted"/>
<protein>
    <submittedName>
        <fullName evidence="3">2OG-Fe(II) oxygenase</fullName>
    </submittedName>
</protein>
<dbReference type="Gene3D" id="2.60.120.620">
    <property type="entry name" value="q2cbj1_9rhob like domain"/>
    <property type="match status" value="1"/>
</dbReference>
<sequence>MTTANYRSRREAVTIETFAYVPIAVLRTSSPELVTPPESAPAEPSRAQPHDPDFVVIRGRRLGLRELFDPGAFTAARQGEWRQAMAAAKPFPHLVLDRLFNPELLRLVHEEFDLYGQRQWRVVHSPQETTHRSLPQAALGPASELYFGLVNSRWFVQLLSAVSGVDDLITDPGLYGGGLHETRKGGHFGIHRDFDRHPCSGLDNEMVFITYLNENWNPLWGGALELWDGQAKRCVSAVEPVFGRSVLLRHGAASFHGHPAPLDVPDGRSRRSVASYYYSYSLARRAREHRNTSVFLFSERHARLKQAAKRATPPAVWDALRRLVGG</sequence>
<accession>A0ABT0YRL6</accession>
<name>A0ABT0YRL6_9BURK</name>
<evidence type="ECO:0000313" key="4">
    <source>
        <dbReference type="Proteomes" id="UP001165541"/>
    </source>
</evidence>